<feature type="coiled-coil region" evidence="1">
    <location>
        <begin position="32"/>
        <end position="66"/>
    </location>
</feature>
<dbReference type="Gene3D" id="2.40.160.10">
    <property type="entry name" value="Porin"/>
    <property type="match status" value="1"/>
</dbReference>
<dbReference type="EMBL" id="BNBA01000017">
    <property type="protein sequence ID" value="GHH55085.1"/>
    <property type="molecule type" value="Genomic_DNA"/>
</dbReference>
<keyword evidence="1" id="KW-0175">Coiled coil</keyword>
<evidence type="ECO:0000256" key="1">
    <source>
        <dbReference type="SAM" id="Coils"/>
    </source>
</evidence>
<dbReference type="InterPro" id="IPR010870">
    <property type="entry name" value="Porin_O/P"/>
</dbReference>
<dbReference type="RefSeq" id="WP_434029411.1">
    <property type="nucleotide sequence ID" value="NZ_BNBA01000017.1"/>
</dbReference>
<evidence type="ECO:0000256" key="2">
    <source>
        <dbReference type="SAM" id="SignalP"/>
    </source>
</evidence>
<proteinExistence type="predicted"/>
<accession>A0A919F8S1</accession>
<dbReference type="Proteomes" id="UP000623958">
    <property type="component" value="Unassembled WGS sequence"/>
</dbReference>
<reference evidence="3" key="1">
    <citation type="journal article" date="2014" name="Int. J. Syst. Evol. Microbiol.">
        <title>Complete genome sequence of Corynebacterium casei LMG S-19264T (=DSM 44701T), isolated from a smear-ripened cheese.</title>
        <authorList>
            <consortium name="US DOE Joint Genome Institute (JGI-PGF)"/>
            <person name="Walter F."/>
            <person name="Albersmeier A."/>
            <person name="Kalinowski J."/>
            <person name="Ruckert C."/>
        </authorList>
    </citation>
    <scope>NUCLEOTIDE SEQUENCE</scope>
    <source>
        <strain evidence="3">JCM 13306</strain>
    </source>
</reference>
<evidence type="ECO:0000313" key="3">
    <source>
        <dbReference type="EMBL" id="GHH55085.1"/>
    </source>
</evidence>
<dbReference type="InterPro" id="IPR023614">
    <property type="entry name" value="Porin_dom_sf"/>
</dbReference>
<keyword evidence="2" id="KW-0732">Signal</keyword>
<comment type="caution">
    <text evidence="3">The sequence shown here is derived from an EMBL/GenBank/DDBJ whole genome shotgun (WGS) entry which is preliminary data.</text>
</comment>
<evidence type="ECO:0000313" key="4">
    <source>
        <dbReference type="Proteomes" id="UP000623958"/>
    </source>
</evidence>
<dbReference type="AlphaFoldDB" id="A0A919F8S1"/>
<protein>
    <submittedName>
        <fullName evidence="3">Porin P</fullName>
    </submittedName>
</protein>
<organism evidence="3 4">
    <name type="scientific">Xanthomonas boreopolis</name>
    <dbReference type="NCBI Taxonomy" id="86183"/>
    <lineage>
        <taxon>Bacteria</taxon>
        <taxon>Pseudomonadati</taxon>
        <taxon>Pseudomonadota</taxon>
        <taxon>Gammaproteobacteria</taxon>
        <taxon>Lysobacterales</taxon>
        <taxon>Lysobacteraceae</taxon>
        <taxon>Xanthomonas</taxon>
    </lineage>
</organism>
<feature type="signal peptide" evidence="2">
    <location>
        <begin position="1"/>
        <end position="26"/>
    </location>
</feature>
<sequence length="492" mass="52088">MKHIRHAALAAAVGAVLAAAAMPALAADSAGEAELRALIRQQAEQLRQQAEQLQALNRRLAALEGGQGAAAAPVAADPVQAQVAAAVADTRQDDMAILQAQVAQLAASGGGGGGNVSWRKGGPEFRSSDGRFTFHPRGRVLVDFTSTHGSGYDGRNVTGTDLASGRIGAEGEMGPLGYKIDADFAGNSVSLKDTYVSYDTRVGGLPAEFYVGNKLKDRGLDGATSGVNTPFMERNAVASVGAQQSGYYGLGLTTKVFGNGWHASLAVTGDDVGNDSDANDTIAYLARVHWNPLKGKDGFLHVGGWYWYEDLGGDVASINKTSPVALGWNGEVRVSASSIANVTDDHAYGLELGGTWRSLWAFGERSVRTIESSTVDAVDQKATSVYAGWLITGERPGFSSRSGVWGTTKVLRPVDQSGIGAFELAARYDKYDFLDAARGGEGEAWTLGLNWYLNNWSRLMLNYVHWKTDNKVGDYRGPDSGNTVGVRAQVSF</sequence>
<reference evidence="3" key="2">
    <citation type="submission" date="2020-09" db="EMBL/GenBank/DDBJ databases">
        <authorList>
            <person name="Sun Q."/>
            <person name="Ohkuma M."/>
        </authorList>
    </citation>
    <scope>NUCLEOTIDE SEQUENCE</scope>
    <source>
        <strain evidence="3">JCM 13306</strain>
    </source>
</reference>
<keyword evidence="4" id="KW-1185">Reference proteome</keyword>
<feature type="chain" id="PRO_5037815704" evidence="2">
    <location>
        <begin position="27"/>
        <end position="492"/>
    </location>
</feature>
<name>A0A919F8S1_9XANT</name>
<dbReference type="Pfam" id="PF07396">
    <property type="entry name" value="Porin_O_P"/>
    <property type="match status" value="1"/>
</dbReference>
<gene>
    <name evidence="3" type="primary">oprP</name>
    <name evidence="3" type="ORF">GCM10009090_22830</name>
</gene>